<reference evidence="9 11" key="2">
    <citation type="submission" date="2018-12" db="EMBL/GenBank/DDBJ databases">
        <authorList>
            <consortium name="Pathogen Informatics"/>
        </authorList>
    </citation>
    <scope>NUCLEOTIDE SEQUENCE [LARGE SCALE GENOMIC DNA]</scope>
    <source>
        <strain evidence="9 11">NCTC12735</strain>
        <plasmid evidence="11">13</plasmid>
    </source>
</reference>
<evidence type="ECO:0000313" key="8">
    <source>
        <dbReference type="EMBL" id="KTC65035.1"/>
    </source>
</evidence>
<accession>A0A0W0R234</accession>
<comment type="cofactor">
    <cofactor evidence="1 5">
        <name>Zn(2+)</name>
        <dbReference type="ChEBI" id="CHEBI:29105"/>
    </cofactor>
</comment>
<evidence type="ECO:0000313" key="10">
    <source>
        <dbReference type="Proteomes" id="UP000054859"/>
    </source>
</evidence>
<dbReference type="OrthoDB" id="9773078at2"/>
<evidence type="ECO:0000259" key="7">
    <source>
        <dbReference type="Pfam" id="PF08240"/>
    </source>
</evidence>
<name>A0A0W0R234_9GAMM</name>
<dbReference type="KEGG" id="ladl:NCTC12735_01076"/>
<sequence>MKALIFRGIGKICLEDVAKPTIQNNFDAIVKITTSAICGTDLHFIRGTMGPMENGTILGHEAVGVVEEVGKGVRNLNPGDRVVVPSTIACGYCFNCRKANYSQCDNANPNGPDAGTAFYGGPKMTGPFNGCQAEYVLVPHANNNLVKLSDAVSDDQAILVSDIFPTAYFSVDIANVKKGDVVAVLGCGPVGQFAIASCKLRGVSRIFAIDAIPSRLEMAKSQGAECINFNKEDPLEIIKELTKGSLCDVVIDAVGIDAYAPSKGPAAKKAEKNKKTYEEEVLQVAPHALNNDEWVPGNAPSHALREAIKLAAKCGTVSIVGVYPPEFNVYPIGEAMNKNLKIVMGNCPHRAYIPELLSLIEDNRINPLSILTQRKPLEDIVDAYKQFDARKEGWIKVALFPG</sequence>
<dbReference type="EC" id="1.2.1.46" evidence="9"/>
<dbReference type="PANTHER" id="PTHR42813">
    <property type="entry name" value="ZINC-TYPE ALCOHOL DEHYDROGENASE-LIKE"/>
    <property type="match status" value="1"/>
</dbReference>
<evidence type="ECO:0000256" key="1">
    <source>
        <dbReference type="ARBA" id="ARBA00001947"/>
    </source>
</evidence>
<reference evidence="8 10" key="1">
    <citation type="submission" date="2015-11" db="EMBL/GenBank/DDBJ databases">
        <title>Identification of large and diverse effector repertoires of 38 Legionella species.</title>
        <authorList>
            <person name="Burstein D."/>
            <person name="Amaro F."/>
            <person name="Zusman T."/>
            <person name="Lifshitz Z."/>
            <person name="Cohen O."/>
            <person name="Gilbert J.A."/>
            <person name="Pupko T."/>
            <person name="Shuman H.A."/>
            <person name="Segal G."/>
        </authorList>
    </citation>
    <scope>NUCLEOTIDE SEQUENCE [LARGE SCALE GENOMIC DNA]</scope>
    <source>
        <strain evidence="8 10">1762-AUS-E</strain>
    </source>
</reference>
<keyword evidence="9" id="KW-0614">Plasmid</keyword>
<geneLocation type="plasmid" evidence="9 11">
    <name>13</name>
</geneLocation>
<feature type="domain" description="Alcohol dehydrogenase-like N-terminal" evidence="7">
    <location>
        <begin position="27"/>
        <end position="149"/>
    </location>
</feature>
<organism evidence="8 10">
    <name type="scientific">Legionella adelaidensis</name>
    <dbReference type="NCBI Taxonomy" id="45056"/>
    <lineage>
        <taxon>Bacteria</taxon>
        <taxon>Pseudomonadati</taxon>
        <taxon>Pseudomonadota</taxon>
        <taxon>Gammaproteobacteria</taxon>
        <taxon>Legionellales</taxon>
        <taxon>Legionellaceae</taxon>
        <taxon>Legionella</taxon>
    </lineage>
</organism>
<dbReference type="PATRIC" id="fig|45056.6.peg.1608"/>
<evidence type="ECO:0000313" key="9">
    <source>
        <dbReference type="EMBL" id="VEH85446.1"/>
    </source>
</evidence>
<keyword evidence="2 5" id="KW-0479">Metal-binding</keyword>
<gene>
    <name evidence="9" type="primary">fdhA</name>
    <name evidence="8" type="ORF">Lade_1558</name>
    <name evidence="9" type="ORF">NCTC12735_01076</name>
</gene>
<proteinExistence type="inferred from homology"/>
<evidence type="ECO:0000256" key="5">
    <source>
        <dbReference type="RuleBase" id="RU361277"/>
    </source>
</evidence>
<dbReference type="EMBL" id="LR134422">
    <property type="protein sequence ID" value="VEH85446.1"/>
    <property type="molecule type" value="Genomic_DNA"/>
</dbReference>
<dbReference type="AlphaFoldDB" id="A0A0W0R234"/>
<evidence type="ECO:0000256" key="3">
    <source>
        <dbReference type="ARBA" id="ARBA00022833"/>
    </source>
</evidence>
<dbReference type="Proteomes" id="UP000281170">
    <property type="component" value="Plasmid 13"/>
</dbReference>
<dbReference type="InterPro" id="IPR013154">
    <property type="entry name" value="ADH-like_N"/>
</dbReference>
<dbReference type="STRING" id="45056.Lade_1558"/>
<dbReference type="Pfam" id="PF00107">
    <property type="entry name" value="ADH_zinc_N"/>
    <property type="match status" value="1"/>
</dbReference>
<dbReference type="InterPro" id="IPR036291">
    <property type="entry name" value="NAD(P)-bd_dom_sf"/>
</dbReference>
<dbReference type="EMBL" id="LNKA01000010">
    <property type="protein sequence ID" value="KTC65035.1"/>
    <property type="molecule type" value="Genomic_DNA"/>
</dbReference>
<evidence type="ECO:0000259" key="6">
    <source>
        <dbReference type="Pfam" id="PF00107"/>
    </source>
</evidence>
<dbReference type="Pfam" id="PF08240">
    <property type="entry name" value="ADH_N"/>
    <property type="match status" value="1"/>
</dbReference>
<dbReference type="InterPro" id="IPR011032">
    <property type="entry name" value="GroES-like_sf"/>
</dbReference>
<feature type="domain" description="Alcohol dehydrogenase-like C-terminal" evidence="6">
    <location>
        <begin position="189"/>
        <end position="257"/>
    </location>
</feature>
<comment type="similarity">
    <text evidence="5">Belongs to the zinc-containing alcohol dehydrogenase family.</text>
</comment>
<dbReference type="CDD" id="cd08283">
    <property type="entry name" value="FDH_like_1"/>
    <property type="match status" value="1"/>
</dbReference>
<dbReference type="SUPFAM" id="SSF50129">
    <property type="entry name" value="GroES-like"/>
    <property type="match status" value="1"/>
</dbReference>
<dbReference type="InterPro" id="IPR013149">
    <property type="entry name" value="ADH-like_C"/>
</dbReference>
<dbReference type="RefSeq" id="WP_058462640.1">
    <property type="nucleotide sequence ID" value="NZ_CAAAHS010000009.1"/>
</dbReference>
<evidence type="ECO:0000313" key="11">
    <source>
        <dbReference type="Proteomes" id="UP000281170"/>
    </source>
</evidence>
<dbReference type="GO" id="GO:0018467">
    <property type="term" value="F:formaldehyde dehydrogenase (NAD+) activity"/>
    <property type="evidence" value="ECO:0007669"/>
    <property type="project" value="UniProtKB-EC"/>
</dbReference>
<dbReference type="Gene3D" id="3.90.180.10">
    <property type="entry name" value="Medium-chain alcohol dehydrogenases, catalytic domain"/>
    <property type="match status" value="1"/>
</dbReference>
<dbReference type="PANTHER" id="PTHR42813:SF7">
    <property type="entry name" value="ALCOHOL DEHYDROGENASE (ZN-DEPENDENT)-RELATED"/>
    <property type="match status" value="1"/>
</dbReference>
<dbReference type="Gene3D" id="3.40.50.720">
    <property type="entry name" value="NAD(P)-binding Rossmann-like Domain"/>
    <property type="match status" value="1"/>
</dbReference>
<dbReference type="Proteomes" id="UP000054859">
    <property type="component" value="Unassembled WGS sequence"/>
</dbReference>
<dbReference type="GO" id="GO:0008270">
    <property type="term" value="F:zinc ion binding"/>
    <property type="evidence" value="ECO:0007669"/>
    <property type="project" value="InterPro"/>
</dbReference>
<protein>
    <submittedName>
        <fullName evidence="8">Threonine(-3-)dehydrogenase</fullName>
        <ecNumber evidence="9">1.2.1.46</ecNumber>
    </submittedName>
</protein>
<keyword evidence="4 9" id="KW-0560">Oxidoreductase</keyword>
<dbReference type="InterPro" id="IPR002328">
    <property type="entry name" value="ADH_Zn_CS"/>
</dbReference>
<evidence type="ECO:0000256" key="2">
    <source>
        <dbReference type="ARBA" id="ARBA00022723"/>
    </source>
</evidence>
<keyword evidence="10" id="KW-1185">Reference proteome</keyword>
<keyword evidence="3 5" id="KW-0862">Zinc</keyword>
<evidence type="ECO:0000256" key="4">
    <source>
        <dbReference type="ARBA" id="ARBA00023002"/>
    </source>
</evidence>
<dbReference type="PROSITE" id="PS00059">
    <property type="entry name" value="ADH_ZINC"/>
    <property type="match status" value="1"/>
</dbReference>
<dbReference type="SUPFAM" id="SSF51735">
    <property type="entry name" value="NAD(P)-binding Rossmann-fold domains"/>
    <property type="match status" value="1"/>
</dbReference>